<dbReference type="EMBL" id="BARU01020543">
    <property type="protein sequence ID" value="GAH50162.1"/>
    <property type="molecule type" value="Genomic_DNA"/>
</dbReference>
<proteinExistence type="predicted"/>
<protein>
    <recommendedName>
        <fullName evidence="2">TNase-like domain-containing protein</fullName>
    </recommendedName>
</protein>
<dbReference type="PROSITE" id="PS51257">
    <property type="entry name" value="PROKAR_LIPOPROTEIN"/>
    <property type="match status" value="1"/>
</dbReference>
<gene>
    <name evidence="1" type="ORF">S03H2_33720</name>
</gene>
<name>X1FYT1_9ZZZZ</name>
<evidence type="ECO:0008006" key="2">
    <source>
        <dbReference type="Google" id="ProtNLM"/>
    </source>
</evidence>
<reference evidence="1" key="1">
    <citation type="journal article" date="2014" name="Front. Microbiol.">
        <title>High frequency of phylogenetically diverse reductive dehalogenase-homologous genes in deep subseafloor sedimentary metagenomes.</title>
        <authorList>
            <person name="Kawai M."/>
            <person name="Futagami T."/>
            <person name="Toyoda A."/>
            <person name="Takaki Y."/>
            <person name="Nishi S."/>
            <person name="Hori S."/>
            <person name="Arai W."/>
            <person name="Tsubouchi T."/>
            <person name="Morono Y."/>
            <person name="Uchiyama I."/>
            <person name="Ito T."/>
            <person name="Fujiyama A."/>
            <person name="Inagaki F."/>
            <person name="Takami H."/>
        </authorList>
    </citation>
    <scope>NUCLEOTIDE SEQUENCE</scope>
    <source>
        <strain evidence="1">Expedition CK06-06</strain>
    </source>
</reference>
<evidence type="ECO:0000313" key="1">
    <source>
        <dbReference type="EMBL" id="GAH50162.1"/>
    </source>
</evidence>
<organism evidence="1">
    <name type="scientific">marine sediment metagenome</name>
    <dbReference type="NCBI Taxonomy" id="412755"/>
    <lineage>
        <taxon>unclassified sequences</taxon>
        <taxon>metagenomes</taxon>
        <taxon>ecological metagenomes</taxon>
    </lineage>
</organism>
<dbReference type="AlphaFoldDB" id="X1FYT1"/>
<comment type="caution">
    <text evidence="1">The sequence shown here is derived from an EMBL/GenBank/DDBJ whole genome shotgun (WGS) entry which is preliminary data.</text>
</comment>
<dbReference type="InterPro" id="IPR035437">
    <property type="entry name" value="SNase_OB-fold_sf"/>
</dbReference>
<accession>X1FYT1</accession>
<feature type="non-terminal residue" evidence="1">
    <location>
        <position position="92"/>
    </location>
</feature>
<sequence>MKIKYLSSILVLFLLILATGCATPATPLVTRVIDGDTIEVNIGGTMHRVRYIGIDTPELDDKRAEYCALAQEATRYNRQLVEGKNLRLEKDV</sequence>
<dbReference type="SUPFAM" id="SSF50199">
    <property type="entry name" value="Staphylococcal nuclease"/>
    <property type="match status" value="1"/>
</dbReference>
<dbReference type="Gene3D" id="2.40.50.90">
    <property type="match status" value="1"/>
</dbReference>